<dbReference type="GO" id="GO:0005524">
    <property type="term" value="F:ATP binding"/>
    <property type="evidence" value="ECO:0007669"/>
    <property type="project" value="UniProtKB-KW"/>
</dbReference>
<organism evidence="5 6">
    <name type="scientific">Aedes aegypti</name>
    <name type="common">Yellowfever mosquito</name>
    <name type="synonym">Culex aegypti</name>
    <dbReference type="NCBI Taxonomy" id="7159"/>
    <lineage>
        <taxon>Eukaryota</taxon>
        <taxon>Metazoa</taxon>
        <taxon>Ecdysozoa</taxon>
        <taxon>Arthropoda</taxon>
        <taxon>Hexapoda</taxon>
        <taxon>Insecta</taxon>
        <taxon>Pterygota</taxon>
        <taxon>Neoptera</taxon>
        <taxon>Endopterygota</taxon>
        <taxon>Diptera</taxon>
        <taxon>Nematocera</taxon>
        <taxon>Culicoidea</taxon>
        <taxon>Culicidae</taxon>
        <taxon>Culicinae</taxon>
        <taxon>Aedini</taxon>
        <taxon>Aedes</taxon>
        <taxon>Stegomyia</taxon>
    </lineage>
</organism>
<keyword evidence="2" id="KW-0067">ATP-binding</keyword>
<comment type="similarity">
    <text evidence="3">Belongs to the KTI12 family.</text>
</comment>
<dbReference type="SUPFAM" id="SSF52540">
    <property type="entry name" value="P-loop containing nucleoside triphosphate hydrolases"/>
    <property type="match status" value="1"/>
</dbReference>
<evidence type="ECO:0000256" key="2">
    <source>
        <dbReference type="ARBA" id="ARBA00022840"/>
    </source>
</evidence>
<evidence type="ECO:0000256" key="4">
    <source>
        <dbReference type="ARBA" id="ARBA00026170"/>
    </source>
</evidence>
<reference evidence="5 6" key="1">
    <citation type="submission" date="2017-06" db="EMBL/GenBank/DDBJ databases">
        <title>Aedes aegypti genome working group (AGWG) sequencing and assembly.</title>
        <authorList>
            <consortium name="Aedes aegypti Genome Working Group (AGWG)"/>
            <person name="Matthews B.J."/>
        </authorList>
    </citation>
    <scope>NUCLEOTIDE SEQUENCE [LARGE SCALE GENOMIC DNA]</scope>
    <source>
        <strain evidence="5 6">LVP_AGWG</strain>
    </source>
</reference>
<keyword evidence="6" id="KW-1185">Reference proteome</keyword>
<reference evidence="5" key="2">
    <citation type="submission" date="2022-10" db="UniProtKB">
        <authorList>
            <consortium name="EnsemblMetazoa"/>
        </authorList>
    </citation>
    <scope>IDENTIFICATION</scope>
    <source>
        <strain evidence="5">LVP_AGWG</strain>
    </source>
</reference>
<name>A0A8W7HVH7_AEDAE</name>
<dbReference type="GO" id="GO:0006400">
    <property type="term" value="P:tRNA modification"/>
    <property type="evidence" value="ECO:0007669"/>
    <property type="project" value="UniProtKB-ARBA"/>
</dbReference>
<dbReference type="PANTHER" id="PTHR12435">
    <property type="match status" value="1"/>
</dbReference>
<dbReference type="EnsemblMetazoa" id="AAEL009272-RE">
    <property type="protein sequence ID" value="AAEL009272-PE"/>
    <property type="gene ID" value="AAEL009272"/>
</dbReference>
<dbReference type="InterPro" id="IPR027417">
    <property type="entry name" value="P-loop_NTPase"/>
</dbReference>
<gene>
    <name evidence="5" type="primary">5571753</name>
</gene>
<evidence type="ECO:0000256" key="3">
    <source>
        <dbReference type="ARBA" id="ARBA00025768"/>
    </source>
</evidence>
<dbReference type="EnsemblMetazoa" id="AAEL009272-RD">
    <property type="protein sequence ID" value="AAEL009272-PD"/>
    <property type="gene ID" value="AAEL009272"/>
</dbReference>
<keyword evidence="1" id="KW-0547">Nucleotide-binding</keyword>
<evidence type="ECO:0000313" key="5">
    <source>
        <dbReference type="EnsemblMetazoa" id="AAEL009272-PC"/>
    </source>
</evidence>
<dbReference type="KEGG" id="aag:5571753"/>
<dbReference type="OMA" id="THSRWDK"/>
<dbReference type="OrthoDB" id="9972657at2759"/>
<proteinExistence type="inferred from homology"/>
<dbReference type="AlphaFoldDB" id="A0A8W7HVH7"/>
<dbReference type="Proteomes" id="UP000008820">
    <property type="component" value="Chromosome 3"/>
</dbReference>
<evidence type="ECO:0000313" key="6">
    <source>
        <dbReference type="Proteomes" id="UP000008820"/>
    </source>
</evidence>
<protein>
    <recommendedName>
        <fullName evidence="4">Protein KTI12 homolog</fullName>
    </recommendedName>
</protein>
<dbReference type="FunFam" id="3.40.50.300:FF:000827">
    <property type="entry name" value="KTI12 chromatin-associated homolog"/>
    <property type="match status" value="1"/>
</dbReference>
<dbReference type="InterPro" id="IPR013641">
    <property type="entry name" value="KTI12/PSTK"/>
</dbReference>
<dbReference type="Gene3D" id="3.40.50.300">
    <property type="entry name" value="P-loop containing nucleotide triphosphate hydrolases"/>
    <property type="match status" value="1"/>
</dbReference>
<evidence type="ECO:0000256" key="1">
    <source>
        <dbReference type="ARBA" id="ARBA00022741"/>
    </source>
</evidence>
<dbReference type="GO" id="GO:0006357">
    <property type="term" value="P:regulation of transcription by RNA polymerase II"/>
    <property type="evidence" value="ECO:0007669"/>
    <property type="project" value="UniProtKB-ARBA"/>
</dbReference>
<accession>A0A8W7HVH7</accession>
<dbReference type="EnsemblMetazoa" id="AAEL009272-RC">
    <property type="protein sequence ID" value="AAEL009272-PC"/>
    <property type="gene ID" value="AAEL009272"/>
</dbReference>
<sequence>MPLIVITGLPSSGKSTRAAQIQNLFEDRGKTVHLVSEWKCIQLAGYDKNDYFNDPQKEKLIRSNVKSEALRFLNKDDLVIVDGANYIKGYRYEIFCASKASRTTQCTVYCAITKDQAWNFNETREAEAEKYREDIFEALCLRYEEPQHNNRWDSPLFTVFPEEELDDDQLYKATYATSALVPNLSTQNPPLSSTNFLFEMDKITQNVIEQILSARKLGLIGSVKISGAGDILAEVPADMNASQLNRYRRQFLNYMKLHTTAAVTIDKIPSMFVQFLNSNCE</sequence>
<dbReference type="Pfam" id="PF08433">
    <property type="entry name" value="KTI12"/>
    <property type="match status" value="1"/>
</dbReference>